<dbReference type="SUPFAM" id="SSF55785">
    <property type="entry name" value="PYP-like sensor domain (PAS domain)"/>
    <property type="match status" value="1"/>
</dbReference>
<comment type="catalytic activity">
    <reaction evidence="1">
        <text>ATP + protein L-histidine = ADP + protein N-phospho-L-histidine.</text>
        <dbReference type="EC" id="2.7.13.3"/>
    </reaction>
</comment>
<keyword evidence="7" id="KW-0547">Nucleotide-binding</keyword>
<dbReference type="AlphaFoldDB" id="S0EVG6"/>
<reference evidence="17" key="1">
    <citation type="submission" date="2013-03" db="EMBL/GenBank/DDBJ databases">
        <title>Genome sequence of Chthonomonas calidirosea, the first sequenced genome from the Armatimonadetes phylum (formally candidate division OP10).</title>
        <authorList>
            <person name="Lee K.C.Y."/>
            <person name="Morgan X.C."/>
            <person name="Dunfield P.F."/>
            <person name="Tamas I."/>
            <person name="Houghton K.M."/>
            <person name="Vyssotski M."/>
            <person name="Ryan J.L.J."/>
            <person name="Lagutin K."/>
            <person name="McDonald I.R."/>
            <person name="Stott M.B."/>
        </authorList>
    </citation>
    <scope>NUCLEOTIDE SEQUENCE [LARGE SCALE GENOMIC DNA]</scope>
    <source>
        <strain evidence="17">DSM 23976 / ICMP 18418 / T49</strain>
    </source>
</reference>
<dbReference type="InParanoid" id="S0EVG6"/>
<proteinExistence type="predicted"/>
<organism evidence="16 17">
    <name type="scientific">Chthonomonas calidirosea (strain DSM 23976 / ICMP 18418 / T49)</name>
    <dbReference type="NCBI Taxonomy" id="1303518"/>
    <lineage>
        <taxon>Bacteria</taxon>
        <taxon>Bacillati</taxon>
        <taxon>Armatimonadota</taxon>
        <taxon>Chthonomonadia</taxon>
        <taxon>Chthonomonadales</taxon>
        <taxon>Chthonomonadaceae</taxon>
        <taxon>Chthonomonas</taxon>
    </lineage>
</organism>
<dbReference type="InterPro" id="IPR050351">
    <property type="entry name" value="BphY/WalK/GraS-like"/>
</dbReference>
<dbReference type="eggNOG" id="COG2203">
    <property type="taxonomic scope" value="Bacteria"/>
</dbReference>
<dbReference type="PRINTS" id="PR00344">
    <property type="entry name" value="BCTRLSENSOR"/>
</dbReference>
<evidence type="ECO:0000256" key="4">
    <source>
        <dbReference type="ARBA" id="ARBA00022553"/>
    </source>
</evidence>
<dbReference type="InterPro" id="IPR003661">
    <property type="entry name" value="HisK_dim/P_dom"/>
</dbReference>
<dbReference type="FunFam" id="1.10.287.130:FF:000001">
    <property type="entry name" value="Two-component sensor histidine kinase"/>
    <property type="match status" value="1"/>
</dbReference>
<accession>S0EVG6</accession>
<keyword evidence="4" id="KW-0597">Phosphoprotein</keyword>
<keyword evidence="5" id="KW-0808">Transferase</keyword>
<dbReference type="InterPro" id="IPR004358">
    <property type="entry name" value="Sig_transdc_His_kin-like_C"/>
</dbReference>
<dbReference type="PATRIC" id="fig|1303518.3.peg.1648"/>
<feature type="domain" description="PAC" evidence="15">
    <location>
        <begin position="307"/>
        <end position="359"/>
    </location>
</feature>
<keyword evidence="17" id="KW-1185">Reference proteome</keyword>
<evidence type="ECO:0000256" key="8">
    <source>
        <dbReference type="ARBA" id="ARBA00022777"/>
    </source>
</evidence>
<dbReference type="FunFam" id="3.30.565.10:FF:000006">
    <property type="entry name" value="Sensor histidine kinase WalK"/>
    <property type="match status" value="1"/>
</dbReference>
<dbReference type="GO" id="GO:0005524">
    <property type="term" value="F:ATP binding"/>
    <property type="evidence" value="ECO:0007669"/>
    <property type="project" value="UniProtKB-KW"/>
</dbReference>
<evidence type="ECO:0000259" key="15">
    <source>
        <dbReference type="PROSITE" id="PS50113"/>
    </source>
</evidence>
<dbReference type="RefSeq" id="WP_016482954.1">
    <property type="nucleotide sequence ID" value="NC_021487.1"/>
</dbReference>
<dbReference type="Gene3D" id="3.30.565.10">
    <property type="entry name" value="Histidine kinase-like ATPase, C-terminal domain"/>
    <property type="match status" value="1"/>
</dbReference>
<evidence type="ECO:0000256" key="5">
    <source>
        <dbReference type="ARBA" id="ARBA00022679"/>
    </source>
</evidence>
<dbReference type="PANTHER" id="PTHR42878">
    <property type="entry name" value="TWO-COMPONENT HISTIDINE KINASE"/>
    <property type="match status" value="1"/>
</dbReference>
<feature type="domain" description="Histidine kinase" evidence="14">
    <location>
        <begin position="363"/>
        <end position="591"/>
    </location>
</feature>
<dbReference type="GO" id="GO:0007234">
    <property type="term" value="P:osmosensory signaling via phosphorelay pathway"/>
    <property type="evidence" value="ECO:0007669"/>
    <property type="project" value="TreeGrafter"/>
</dbReference>
<dbReference type="Gene3D" id="3.30.450.40">
    <property type="match status" value="1"/>
</dbReference>
<evidence type="ECO:0000256" key="12">
    <source>
        <dbReference type="ARBA" id="ARBA00023136"/>
    </source>
</evidence>
<dbReference type="SMART" id="SM00388">
    <property type="entry name" value="HisKA"/>
    <property type="match status" value="1"/>
</dbReference>
<keyword evidence="13" id="KW-0175">Coiled coil</keyword>
<keyword evidence="8 16" id="KW-0418">Kinase</keyword>
<dbReference type="SMART" id="SM00065">
    <property type="entry name" value="GAF"/>
    <property type="match status" value="1"/>
</dbReference>
<evidence type="ECO:0000256" key="2">
    <source>
        <dbReference type="ARBA" id="ARBA00004141"/>
    </source>
</evidence>
<dbReference type="InterPro" id="IPR000014">
    <property type="entry name" value="PAS"/>
</dbReference>
<keyword evidence="11" id="KW-0902">Two-component regulatory system</keyword>
<dbReference type="STRING" id="454171.CP488_02490"/>
<evidence type="ECO:0000256" key="11">
    <source>
        <dbReference type="ARBA" id="ARBA00023012"/>
    </source>
</evidence>
<dbReference type="eggNOG" id="COG5002">
    <property type="taxonomic scope" value="Bacteria"/>
</dbReference>
<dbReference type="Pfam" id="PF00512">
    <property type="entry name" value="HisKA"/>
    <property type="match status" value="1"/>
</dbReference>
<dbReference type="Pfam" id="PF13185">
    <property type="entry name" value="GAF_2"/>
    <property type="match status" value="1"/>
</dbReference>
<dbReference type="EMBL" id="HF951689">
    <property type="protein sequence ID" value="CCW35421.1"/>
    <property type="molecule type" value="Genomic_DNA"/>
</dbReference>
<dbReference type="EC" id="2.7.13.3" evidence="3"/>
<sequence length="601" mass="68493">MCNENEKIVGLRAEVERLRKELAEVREQLAAERQRRTELEQAKGSAPAPTEIAETPVVITEYEATLRRVVQRTAMIVQAEKCVIMVRDEETGDLVACKPAWGMTDEEVRRFRVPPDVGYSGEIYKTGKPAFLEDASASPRARLEQLHTYGVRNALSVPLILEKRDENNQIVDRVTVGVLHCFNKRFEDRFNEEDLRLLERLARNTAAVIANIQIYMQVVEEKQKLAHTIESLSAGILLISPDGRIAQMNAQARAIFQIPSHLDPIGKPYQEVIRNEQAIAILQRKMLELMNPSLPESDSTSIEERAQQNEITITDEDEDQYIYQVHAALVRESADKLIGTVFIFNDITDIRNIERMKTEFVSIVSHELRTPLTPMKGFIQMLIDGLEEGWLTKEEQREYYQIIQENVDRLSRMINDLLNVSRIERMGAAGIEMNWEITDLRKAAEVVVNTQKGRTDKHTLVIDFEPEHIEVETDPDKIQNILQNFVSNAIKYSEGGEVRIIARQEPPSEEFPQGSVRIGVKDQGIGLSEKEIKRIGEKFFRSDNKKVRAVGGTGIGLFLVKHLIARHGGYMWVESELGKGSTFWFRIPLRQPKQDEVAKAS</sequence>
<dbReference type="Pfam" id="PF13426">
    <property type="entry name" value="PAS_9"/>
    <property type="match status" value="1"/>
</dbReference>
<dbReference type="InterPro" id="IPR035965">
    <property type="entry name" value="PAS-like_dom_sf"/>
</dbReference>
<keyword evidence="9" id="KW-0067">ATP-binding</keyword>
<dbReference type="GO" id="GO:0000155">
    <property type="term" value="F:phosphorelay sensor kinase activity"/>
    <property type="evidence" value="ECO:0007669"/>
    <property type="project" value="InterPro"/>
</dbReference>
<evidence type="ECO:0000313" key="17">
    <source>
        <dbReference type="Proteomes" id="UP000014227"/>
    </source>
</evidence>
<evidence type="ECO:0000256" key="1">
    <source>
        <dbReference type="ARBA" id="ARBA00000085"/>
    </source>
</evidence>
<evidence type="ECO:0000256" key="3">
    <source>
        <dbReference type="ARBA" id="ARBA00012438"/>
    </source>
</evidence>
<evidence type="ECO:0000259" key="14">
    <source>
        <dbReference type="PROSITE" id="PS50109"/>
    </source>
</evidence>
<dbReference type="SUPFAM" id="SSF55874">
    <property type="entry name" value="ATPase domain of HSP90 chaperone/DNA topoisomerase II/histidine kinase"/>
    <property type="match status" value="1"/>
</dbReference>
<dbReference type="InterPro" id="IPR000700">
    <property type="entry name" value="PAS-assoc_C"/>
</dbReference>
<feature type="coiled-coil region" evidence="13">
    <location>
        <begin position="8"/>
        <end position="42"/>
    </location>
</feature>
<dbReference type="SMART" id="SM00387">
    <property type="entry name" value="HATPase_c"/>
    <property type="match status" value="1"/>
</dbReference>
<keyword evidence="12" id="KW-0472">Membrane</keyword>
<dbReference type="PANTHER" id="PTHR42878:SF7">
    <property type="entry name" value="SENSOR HISTIDINE KINASE GLRK"/>
    <property type="match status" value="1"/>
</dbReference>
<dbReference type="Gene3D" id="1.10.287.130">
    <property type="match status" value="1"/>
</dbReference>
<dbReference type="Pfam" id="PF02518">
    <property type="entry name" value="HATPase_c"/>
    <property type="match status" value="1"/>
</dbReference>
<evidence type="ECO:0000256" key="9">
    <source>
        <dbReference type="ARBA" id="ARBA00022840"/>
    </source>
</evidence>
<dbReference type="SUPFAM" id="SSF47384">
    <property type="entry name" value="Homodimeric domain of signal transducing histidine kinase"/>
    <property type="match status" value="1"/>
</dbReference>
<evidence type="ECO:0000256" key="6">
    <source>
        <dbReference type="ARBA" id="ARBA00022692"/>
    </source>
</evidence>
<dbReference type="SMART" id="SM00091">
    <property type="entry name" value="PAS"/>
    <property type="match status" value="1"/>
</dbReference>
<dbReference type="FunCoup" id="S0EVG6">
    <property type="interactions" value="258"/>
</dbReference>
<evidence type="ECO:0000256" key="7">
    <source>
        <dbReference type="ARBA" id="ARBA00022741"/>
    </source>
</evidence>
<dbReference type="InterPro" id="IPR005467">
    <property type="entry name" value="His_kinase_dom"/>
</dbReference>
<dbReference type="SUPFAM" id="SSF55781">
    <property type="entry name" value="GAF domain-like"/>
    <property type="match status" value="1"/>
</dbReference>
<keyword evidence="6" id="KW-0812">Transmembrane</keyword>
<dbReference type="InterPro" id="IPR003594">
    <property type="entry name" value="HATPase_dom"/>
</dbReference>
<dbReference type="CDD" id="cd00082">
    <property type="entry name" value="HisKA"/>
    <property type="match status" value="1"/>
</dbReference>
<name>S0EVG6_CHTCT</name>
<dbReference type="InterPro" id="IPR029016">
    <property type="entry name" value="GAF-like_dom_sf"/>
</dbReference>
<evidence type="ECO:0000256" key="13">
    <source>
        <dbReference type="SAM" id="Coils"/>
    </source>
</evidence>
<gene>
    <name evidence="16" type="ORF">CCALI_01605</name>
</gene>
<dbReference type="Proteomes" id="UP000014227">
    <property type="component" value="Chromosome I"/>
</dbReference>
<comment type="subcellular location">
    <subcellularLocation>
        <location evidence="2">Membrane</location>
        <topology evidence="2">Multi-pass membrane protein</topology>
    </subcellularLocation>
</comment>
<dbReference type="InterPro" id="IPR036097">
    <property type="entry name" value="HisK_dim/P_sf"/>
</dbReference>
<dbReference type="KEGG" id="ccz:CCALI_01605"/>
<dbReference type="PROSITE" id="PS50113">
    <property type="entry name" value="PAC"/>
    <property type="match status" value="1"/>
</dbReference>
<dbReference type="GO" id="GO:0000156">
    <property type="term" value="F:phosphorelay response regulator activity"/>
    <property type="evidence" value="ECO:0007669"/>
    <property type="project" value="TreeGrafter"/>
</dbReference>
<dbReference type="GO" id="GO:0016020">
    <property type="term" value="C:membrane"/>
    <property type="evidence" value="ECO:0007669"/>
    <property type="project" value="UniProtKB-SubCell"/>
</dbReference>
<dbReference type="HOGENOM" id="CLU_000445_89_2_0"/>
<evidence type="ECO:0000313" key="16">
    <source>
        <dbReference type="EMBL" id="CCW35421.1"/>
    </source>
</evidence>
<dbReference type="InterPro" id="IPR036890">
    <property type="entry name" value="HATPase_C_sf"/>
</dbReference>
<dbReference type="GO" id="GO:0030295">
    <property type="term" value="F:protein kinase activator activity"/>
    <property type="evidence" value="ECO:0007669"/>
    <property type="project" value="TreeGrafter"/>
</dbReference>
<dbReference type="InterPro" id="IPR003018">
    <property type="entry name" value="GAF"/>
</dbReference>
<evidence type="ECO:0000256" key="10">
    <source>
        <dbReference type="ARBA" id="ARBA00022989"/>
    </source>
</evidence>
<dbReference type="PROSITE" id="PS50109">
    <property type="entry name" value="HIS_KIN"/>
    <property type="match status" value="1"/>
</dbReference>
<keyword evidence="10" id="KW-1133">Transmembrane helix</keyword>
<protein>
    <recommendedName>
        <fullName evidence="3">histidine kinase</fullName>
        <ecNumber evidence="3">2.7.13.3</ecNumber>
    </recommendedName>
</protein>
<dbReference type="CDD" id="cd00130">
    <property type="entry name" value="PAS"/>
    <property type="match status" value="1"/>
</dbReference>
<dbReference type="Gene3D" id="3.30.450.20">
    <property type="entry name" value="PAS domain"/>
    <property type="match status" value="1"/>
</dbReference>